<dbReference type="GO" id="GO:0004402">
    <property type="term" value="F:histone acetyltransferase activity"/>
    <property type="evidence" value="ECO:0007669"/>
    <property type="project" value="TreeGrafter"/>
</dbReference>
<dbReference type="AlphaFoldDB" id="A0A8B7XVN0"/>
<evidence type="ECO:0000313" key="14">
    <source>
        <dbReference type="RefSeq" id="XP_022084917.1"/>
    </source>
</evidence>
<comment type="catalytic activity">
    <reaction evidence="9">
        <text>L-lysyl-[protein] + acetyl-CoA = N(6)-acetyl-L-lysyl-[protein] + CoA + H(+)</text>
        <dbReference type="Rhea" id="RHEA:45948"/>
        <dbReference type="Rhea" id="RHEA-COMP:9752"/>
        <dbReference type="Rhea" id="RHEA-COMP:10731"/>
        <dbReference type="ChEBI" id="CHEBI:15378"/>
        <dbReference type="ChEBI" id="CHEBI:29969"/>
        <dbReference type="ChEBI" id="CHEBI:57287"/>
        <dbReference type="ChEBI" id="CHEBI:57288"/>
        <dbReference type="ChEBI" id="CHEBI:61930"/>
        <dbReference type="EC" id="2.3.1.48"/>
    </reaction>
</comment>
<accession>A0A8B7XVN0</accession>
<protein>
    <recommendedName>
        <fullName evidence="8">N-alpha-acetyltransferase 60</fullName>
        <ecNumber evidence="7">2.3.1.259</ecNumber>
        <ecNumber evidence="1">2.3.1.48</ecNumber>
    </recommendedName>
</protein>
<dbReference type="KEGG" id="aplc:110976163"/>
<dbReference type="RefSeq" id="XP_022084918.1">
    <property type="nucleotide sequence ID" value="XM_022229226.1"/>
</dbReference>
<sequence>MTTCSGKENTPSGVKEGSVGSGGEGRSHGGGGKTQLLKLRFLCPDDVTEVKRLCGEWFPVEYPDSWYRDITSDQKFYSLAAESSGKIVGLIVAEVKTRSRCHREDFNILSSTFPNSTQVAYILSLGVVKEYRRRGIATALLDRLLSYLTTSERSNCKAVYLHVLATNTTAIKFYEKHNFRKHEYLPYYYAIRGQPKDGLSYVLYINGGQAPWTLMDYMKQFGLYLSKIQPCKLPSAMASHTRNWFAGRRNWLPSVNMNIVSRIRGQMSNDPESGSGTDSAEESGEETVGTPQPSQQVPAAPSDEAAAASAMNVETASMAESITDLGCVGRGRGWLPGMPRLPGVPKLPNVPKMPNVNMPNLFSRFRGQCAEGTSDDHEKDERPHKRDHVL</sequence>
<dbReference type="OrthoDB" id="47017at2759"/>
<evidence type="ECO:0000313" key="13">
    <source>
        <dbReference type="Proteomes" id="UP000694845"/>
    </source>
</evidence>
<evidence type="ECO:0000256" key="2">
    <source>
        <dbReference type="ARBA" id="ARBA00022679"/>
    </source>
</evidence>
<dbReference type="SUPFAM" id="SSF55729">
    <property type="entry name" value="Acyl-CoA N-acyltransferases (Nat)"/>
    <property type="match status" value="1"/>
</dbReference>
<gene>
    <name evidence="14 15" type="primary">LOC110976163</name>
</gene>
<feature type="domain" description="N-acetyltransferase" evidence="12">
    <location>
        <begin position="37"/>
        <end position="206"/>
    </location>
</feature>
<keyword evidence="3" id="KW-0159">Chromosome partition</keyword>
<evidence type="ECO:0000259" key="12">
    <source>
        <dbReference type="PROSITE" id="PS51186"/>
    </source>
</evidence>
<dbReference type="GO" id="GO:0000139">
    <property type="term" value="C:Golgi membrane"/>
    <property type="evidence" value="ECO:0007669"/>
    <property type="project" value="TreeGrafter"/>
</dbReference>
<dbReference type="InterPro" id="IPR045141">
    <property type="entry name" value="NAA60-like"/>
</dbReference>
<dbReference type="CDD" id="cd04301">
    <property type="entry name" value="NAT_SF"/>
    <property type="match status" value="1"/>
</dbReference>
<evidence type="ECO:0000256" key="4">
    <source>
        <dbReference type="ARBA" id="ARBA00022853"/>
    </source>
</evidence>
<comment type="catalytic activity">
    <reaction evidence="10">
        <text>N-terminal L-methionyl-[transmembrane protein] + acetyl-CoA = N-terminal N(alpha)-acetyl-L-methionyl-[transmembrane protein] + CoA + H(+)</text>
        <dbReference type="Rhea" id="RHEA:50604"/>
        <dbReference type="Rhea" id="RHEA-COMP:12745"/>
        <dbReference type="Rhea" id="RHEA-COMP:12746"/>
        <dbReference type="ChEBI" id="CHEBI:15378"/>
        <dbReference type="ChEBI" id="CHEBI:57287"/>
        <dbReference type="ChEBI" id="CHEBI:57288"/>
        <dbReference type="ChEBI" id="CHEBI:64731"/>
        <dbReference type="ChEBI" id="CHEBI:133414"/>
        <dbReference type="EC" id="2.3.1.259"/>
    </reaction>
</comment>
<dbReference type="GO" id="GO:0007059">
    <property type="term" value="P:chromosome segregation"/>
    <property type="evidence" value="ECO:0007669"/>
    <property type="project" value="UniProtKB-KW"/>
</dbReference>
<reference evidence="14 15" key="1">
    <citation type="submission" date="2025-04" db="UniProtKB">
        <authorList>
            <consortium name="RefSeq"/>
        </authorList>
    </citation>
    <scope>IDENTIFICATION</scope>
</reference>
<dbReference type="PROSITE" id="PS51186">
    <property type="entry name" value="GNAT"/>
    <property type="match status" value="1"/>
</dbReference>
<feature type="compositionally biased region" description="Gly residues" evidence="11">
    <location>
        <begin position="19"/>
        <end position="31"/>
    </location>
</feature>
<feature type="compositionally biased region" description="Low complexity" evidence="11">
    <location>
        <begin position="291"/>
        <end position="310"/>
    </location>
</feature>
<proteinExistence type="inferred from homology"/>
<evidence type="ECO:0000256" key="3">
    <source>
        <dbReference type="ARBA" id="ARBA00022829"/>
    </source>
</evidence>
<dbReference type="InterPro" id="IPR000182">
    <property type="entry name" value="GNAT_dom"/>
</dbReference>
<dbReference type="InterPro" id="IPR016181">
    <property type="entry name" value="Acyl_CoA_acyltransferase"/>
</dbReference>
<keyword evidence="4" id="KW-0156">Chromatin regulator</keyword>
<feature type="region of interest" description="Disordered" evidence="11">
    <location>
        <begin position="365"/>
        <end position="390"/>
    </location>
</feature>
<evidence type="ECO:0000313" key="15">
    <source>
        <dbReference type="RefSeq" id="XP_022084918.1"/>
    </source>
</evidence>
<dbReference type="PANTHER" id="PTHR14744">
    <property type="entry name" value="N-ALPHA-ACETYLTRANSFERASE 60"/>
    <property type="match status" value="1"/>
</dbReference>
<dbReference type="RefSeq" id="XP_022084917.1">
    <property type="nucleotide sequence ID" value="XM_022229225.1"/>
</dbReference>
<dbReference type="Gene3D" id="3.40.630.30">
    <property type="match status" value="1"/>
</dbReference>
<dbReference type="Proteomes" id="UP000694845">
    <property type="component" value="Unplaced"/>
</dbReference>
<dbReference type="EC" id="2.3.1.48" evidence="1"/>
<keyword evidence="2" id="KW-0808">Transferase</keyword>
<evidence type="ECO:0000256" key="5">
    <source>
        <dbReference type="ARBA" id="ARBA00023315"/>
    </source>
</evidence>
<evidence type="ECO:0000256" key="1">
    <source>
        <dbReference type="ARBA" id="ARBA00013184"/>
    </source>
</evidence>
<keyword evidence="5" id="KW-0012">Acyltransferase</keyword>
<keyword evidence="13" id="KW-1185">Reference proteome</keyword>
<evidence type="ECO:0000256" key="11">
    <source>
        <dbReference type="SAM" id="MobiDB-lite"/>
    </source>
</evidence>
<dbReference type="OMA" id="RCHREDS"/>
<evidence type="ECO:0000256" key="10">
    <source>
        <dbReference type="ARBA" id="ARBA00048848"/>
    </source>
</evidence>
<feature type="compositionally biased region" description="Polar residues" evidence="11">
    <location>
        <begin position="1"/>
        <end position="11"/>
    </location>
</feature>
<name>A0A8B7XVN0_ACAPL</name>
<dbReference type="PANTHER" id="PTHR14744:SF15">
    <property type="entry name" value="N-ALPHA-ACETYLTRANSFERASE 60"/>
    <property type="match status" value="1"/>
</dbReference>
<comment type="similarity">
    <text evidence="6">Belongs to the acetyltransferase family. NAA60 subfamily.</text>
</comment>
<dbReference type="GO" id="GO:0120518">
    <property type="term" value="F:protein N-terminal-methionine acetyltransferase activity"/>
    <property type="evidence" value="ECO:0007669"/>
    <property type="project" value="UniProtKB-EC"/>
</dbReference>
<feature type="region of interest" description="Disordered" evidence="11">
    <location>
        <begin position="265"/>
        <end position="311"/>
    </location>
</feature>
<dbReference type="GeneID" id="110976163"/>
<organism evidence="13 15">
    <name type="scientific">Acanthaster planci</name>
    <name type="common">Crown-of-thorns starfish</name>
    <dbReference type="NCBI Taxonomy" id="133434"/>
    <lineage>
        <taxon>Eukaryota</taxon>
        <taxon>Metazoa</taxon>
        <taxon>Echinodermata</taxon>
        <taxon>Eleutherozoa</taxon>
        <taxon>Asterozoa</taxon>
        <taxon>Asteroidea</taxon>
        <taxon>Valvatacea</taxon>
        <taxon>Valvatida</taxon>
        <taxon>Acanthasteridae</taxon>
        <taxon>Acanthaster</taxon>
    </lineage>
</organism>
<evidence type="ECO:0000256" key="9">
    <source>
        <dbReference type="ARBA" id="ARBA00048017"/>
    </source>
</evidence>
<feature type="compositionally biased region" description="Basic and acidic residues" evidence="11">
    <location>
        <begin position="374"/>
        <end position="390"/>
    </location>
</feature>
<evidence type="ECO:0000256" key="8">
    <source>
        <dbReference type="ARBA" id="ARBA00026144"/>
    </source>
</evidence>
<evidence type="ECO:0000256" key="6">
    <source>
        <dbReference type="ARBA" id="ARBA00025774"/>
    </source>
</evidence>
<feature type="region of interest" description="Disordered" evidence="11">
    <location>
        <begin position="1"/>
        <end position="31"/>
    </location>
</feature>
<dbReference type="EC" id="2.3.1.259" evidence="7"/>
<dbReference type="Pfam" id="PF00583">
    <property type="entry name" value="Acetyltransf_1"/>
    <property type="match status" value="1"/>
</dbReference>
<feature type="compositionally biased region" description="Polar residues" evidence="11">
    <location>
        <begin position="266"/>
        <end position="278"/>
    </location>
</feature>
<evidence type="ECO:0000256" key="7">
    <source>
        <dbReference type="ARBA" id="ARBA00026111"/>
    </source>
</evidence>